<keyword evidence="3" id="KW-0479">Metal-binding</keyword>
<evidence type="ECO:0000259" key="8">
    <source>
        <dbReference type="PROSITE" id="PS51837"/>
    </source>
</evidence>
<dbReference type="PANTHER" id="PTHR23292:SF6">
    <property type="entry name" value="FI16602P1-RELATED"/>
    <property type="match status" value="1"/>
</dbReference>
<evidence type="ECO:0000256" key="4">
    <source>
        <dbReference type="ARBA" id="ARBA00022833"/>
    </source>
</evidence>
<keyword evidence="4" id="KW-0862">Zinc</keyword>
<evidence type="ECO:0000256" key="6">
    <source>
        <dbReference type="SAM" id="MobiDB-lite"/>
    </source>
</evidence>
<dbReference type="PANTHER" id="PTHR23292">
    <property type="entry name" value="LIPOPOLYSACCHARIDE-INDUCED TUMOR NECROSIS FACTOR-ALPHA FACTOR"/>
    <property type="match status" value="1"/>
</dbReference>
<reference evidence="9" key="1">
    <citation type="submission" date="2021-09" db="EMBL/GenBank/DDBJ databases">
        <authorList>
            <consortium name="AG Swart"/>
            <person name="Singh M."/>
            <person name="Singh A."/>
            <person name="Seah K."/>
            <person name="Emmerich C."/>
        </authorList>
    </citation>
    <scope>NUCLEOTIDE SEQUENCE</scope>
    <source>
        <strain evidence="9">ATCC30299</strain>
    </source>
</reference>
<dbReference type="AlphaFoldDB" id="A0AAU9JZI1"/>
<dbReference type="GO" id="GO:0008270">
    <property type="term" value="F:zinc ion binding"/>
    <property type="evidence" value="ECO:0007669"/>
    <property type="project" value="TreeGrafter"/>
</dbReference>
<feature type="domain" description="LITAF" evidence="8">
    <location>
        <begin position="12"/>
        <end position="97"/>
    </location>
</feature>
<evidence type="ECO:0000256" key="7">
    <source>
        <dbReference type="SAM" id="Phobius"/>
    </source>
</evidence>
<dbReference type="PROSITE" id="PS51837">
    <property type="entry name" value="LITAF"/>
    <property type="match status" value="1"/>
</dbReference>
<dbReference type="SMART" id="SM00714">
    <property type="entry name" value="LITAF"/>
    <property type="match status" value="1"/>
</dbReference>
<name>A0AAU9JZI1_9CILI</name>
<organism evidence="9 10">
    <name type="scientific">Blepharisma stoltei</name>
    <dbReference type="NCBI Taxonomy" id="1481888"/>
    <lineage>
        <taxon>Eukaryota</taxon>
        <taxon>Sar</taxon>
        <taxon>Alveolata</taxon>
        <taxon>Ciliophora</taxon>
        <taxon>Postciliodesmatophora</taxon>
        <taxon>Heterotrichea</taxon>
        <taxon>Heterotrichida</taxon>
        <taxon>Blepharismidae</taxon>
        <taxon>Blepharisma</taxon>
    </lineage>
</organism>
<comment type="caution">
    <text evidence="9">The sequence shown here is derived from an EMBL/GenBank/DDBJ whole genome shotgun (WGS) entry which is preliminary data.</text>
</comment>
<evidence type="ECO:0000313" key="9">
    <source>
        <dbReference type="EMBL" id="CAG9331154.1"/>
    </source>
</evidence>
<keyword evidence="7" id="KW-1133">Transmembrane helix</keyword>
<evidence type="ECO:0000256" key="5">
    <source>
        <dbReference type="ARBA" id="ARBA00023136"/>
    </source>
</evidence>
<protein>
    <recommendedName>
        <fullName evidence="8">LITAF domain-containing protein</fullName>
    </recommendedName>
</protein>
<evidence type="ECO:0000256" key="2">
    <source>
        <dbReference type="ARBA" id="ARBA00005975"/>
    </source>
</evidence>
<keyword evidence="5 7" id="KW-0472">Membrane</keyword>
<dbReference type="GO" id="GO:0016020">
    <property type="term" value="C:membrane"/>
    <property type="evidence" value="ECO:0007669"/>
    <property type="project" value="UniProtKB-SubCell"/>
</dbReference>
<evidence type="ECO:0000313" key="10">
    <source>
        <dbReference type="Proteomes" id="UP001162131"/>
    </source>
</evidence>
<keyword evidence="7" id="KW-0812">Transmembrane</keyword>
<evidence type="ECO:0000256" key="1">
    <source>
        <dbReference type="ARBA" id="ARBA00004170"/>
    </source>
</evidence>
<dbReference type="InterPro" id="IPR006629">
    <property type="entry name" value="LITAF"/>
</dbReference>
<accession>A0AAU9JZI1</accession>
<dbReference type="Pfam" id="PF10601">
    <property type="entry name" value="zf-LITAF-like"/>
    <property type="match status" value="1"/>
</dbReference>
<comment type="similarity">
    <text evidence="2">Belongs to the CDIP1/LITAF family.</text>
</comment>
<feature type="transmembrane region" description="Helical" evidence="7">
    <location>
        <begin position="50"/>
        <end position="75"/>
    </location>
</feature>
<sequence>MEISDEKSKNSSATLSLEPSKNKWSHKPQLIICQNCDYKGFSKCEYDSGFIAWLVCGTCILVGCVFGCCMCPFCIAGLKICTHICPHCNKVVGAHYPGKV</sequence>
<evidence type="ECO:0000256" key="3">
    <source>
        <dbReference type="ARBA" id="ARBA00022723"/>
    </source>
</evidence>
<proteinExistence type="inferred from homology"/>
<feature type="compositionally biased region" description="Polar residues" evidence="6">
    <location>
        <begin position="10"/>
        <end position="19"/>
    </location>
</feature>
<feature type="region of interest" description="Disordered" evidence="6">
    <location>
        <begin position="1"/>
        <end position="24"/>
    </location>
</feature>
<keyword evidence="10" id="KW-1185">Reference proteome</keyword>
<comment type="subcellular location">
    <subcellularLocation>
        <location evidence="1">Membrane</location>
        <topology evidence="1">Peripheral membrane protein</topology>
    </subcellularLocation>
</comment>
<dbReference type="Proteomes" id="UP001162131">
    <property type="component" value="Unassembled WGS sequence"/>
</dbReference>
<dbReference type="InterPro" id="IPR037519">
    <property type="entry name" value="LITAF_fam"/>
</dbReference>
<dbReference type="EMBL" id="CAJZBQ010000053">
    <property type="protein sequence ID" value="CAG9331154.1"/>
    <property type="molecule type" value="Genomic_DNA"/>
</dbReference>
<gene>
    <name evidence="9" type="ORF">BSTOLATCC_MIC53233</name>
</gene>